<feature type="domain" description="Copper amine oxidase-like N-terminal" evidence="2">
    <location>
        <begin position="18"/>
        <end position="86"/>
    </location>
</feature>
<dbReference type="RefSeq" id="WP_160037116.1">
    <property type="nucleotide sequence ID" value="NZ_JACSQL010000025.1"/>
</dbReference>
<evidence type="ECO:0000256" key="1">
    <source>
        <dbReference type="SAM" id="SignalP"/>
    </source>
</evidence>
<sequence length="217" mass="24190">MKLKRVTVLLSAFLLLSSSVAFAANTQTVKATVSNLKYTLNGKNWTAKTTAKPVVINGTTYLPVGVVKEATKTNITVDSKTGKINIGEKGAKTPFQQVSFDYDDFSNTRNKSHTNIEGKEYKEVLYTKFTAFAHDYSTPDKKYQTLHLDLFAPKETVEVTVFEDLIDDRSLGNVSVEPGKVTSLEVNVTDVKKIMISLKNFDNGEHEFVILPTSYYK</sequence>
<reference evidence="3 4" key="1">
    <citation type="submission" date="2020-08" db="EMBL/GenBank/DDBJ databases">
        <title>A Genomic Blueprint of the Chicken Gut Microbiome.</title>
        <authorList>
            <person name="Gilroy R."/>
            <person name="Ravi A."/>
            <person name="Getino M."/>
            <person name="Pursley I."/>
            <person name="Horton D.L."/>
            <person name="Alikhan N.-F."/>
            <person name="Baker D."/>
            <person name="Gharbi K."/>
            <person name="Hall N."/>
            <person name="Watson M."/>
            <person name="Adriaenssens E.M."/>
            <person name="Foster-Nyarko E."/>
            <person name="Jarju S."/>
            <person name="Secka A."/>
            <person name="Antonio M."/>
            <person name="Oren A."/>
            <person name="Chaudhuri R."/>
            <person name="La Ragione R.M."/>
            <person name="Hildebrand F."/>
            <person name="Pallen M.J."/>
        </authorList>
    </citation>
    <scope>NUCLEOTIDE SEQUENCE [LARGE SCALE GENOMIC DNA]</scope>
    <source>
        <strain evidence="3 4">Sa2BVA9</strain>
    </source>
</reference>
<dbReference type="Proteomes" id="UP000608071">
    <property type="component" value="Unassembled WGS sequence"/>
</dbReference>
<proteinExistence type="predicted"/>
<evidence type="ECO:0000259" key="2">
    <source>
        <dbReference type="Pfam" id="PF07833"/>
    </source>
</evidence>
<keyword evidence="1" id="KW-0732">Signal</keyword>
<dbReference type="InterPro" id="IPR036582">
    <property type="entry name" value="Mao_N_sf"/>
</dbReference>
<dbReference type="SUPFAM" id="SSF55383">
    <property type="entry name" value="Copper amine oxidase, domain N"/>
    <property type="match status" value="1"/>
</dbReference>
<protein>
    <recommendedName>
        <fullName evidence="2">Copper amine oxidase-like N-terminal domain-containing protein</fullName>
    </recommendedName>
</protein>
<comment type="caution">
    <text evidence="3">The sequence shown here is derived from an EMBL/GenBank/DDBJ whole genome shotgun (WGS) entry which is preliminary data.</text>
</comment>
<evidence type="ECO:0000313" key="3">
    <source>
        <dbReference type="EMBL" id="MBD7971257.1"/>
    </source>
</evidence>
<dbReference type="Gene3D" id="3.30.457.10">
    <property type="entry name" value="Copper amine oxidase-like, N-terminal domain"/>
    <property type="match status" value="1"/>
</dbReference>
<feature type="signal peptide" evidence="1">
    <location>
        <begin position="1"/>
        <end position="23"/>
    </location>
</feature>
<accession>A0ABR8T665</accession>
<dbReference type="Pfam" id="PF07833">
    <property type="entry name" value="Cu_amine_oxidN1"/>
    <property type="match status" value="1"/>
</dbReference>
<feature type="chain" id="PRO_5046501187" description="Copper amine oxidase-like N-terminal domain-containing protein" evidence="1">
    <location>
        <begin position="24"/>
        <end position="217"/>
    </location>
</feature>
<name>A0ABR8T665_9BACL</name>
<evidence type="ECO:0000313" key="4">
    <source>
        <dbReference type="Proteomes" id="UP000608071"/>
    </source>
</evidence>
<dbReference type="InterPro" id="IPR012854">
    <property type="entry name" value="Cu_amine_oxidase-like_N"/>
</dbReference>
<organism evidence="3 4">
    <name type="scientific">Paenibacillus gallinarum</name>
    <dbReference type="NCBI Taxonomy" id="2762232"/>
    <lineage>
        <taxon>Bacteria</taxon>
        <taxon>Bacillati</taxon>
        <taxon>Bacillota</taxon>
        <taxon>Bacilli</taxon>
        <taxon>Bacillales</taxon>
        <taxon>Paenibacillaceae</taxon>
        <taxon>Paenibacillus</taxon>
    </lineage>
</organism>
<gene>
    <name evidence="3" type="ORF">H9647_24645</name>
</gene>
<dbReference type="EMBL" id="JACSQL010000025">
    <property type="protein sequence ID" value="MBD7971257.1"/>
    <property type="molecule type" value="Genomic_DNA"/>
</dbReference>
<keyword evidence="4" id="KW-1185">Reference proteome</keyword>